<sequence length="67" mass="8187">MFEKQDQTAHQNLRRRHSWFGKRYHLSSLNNGRCRQERNFKSFGRDCSGVVGRRRFYKIRDGRIDVQ</sequence>
<reference evidence="2" key="1">
    <citation type="submission" date="2022-11" db="UniProtKB">
        <authorList>
            <consortium name="WormBaseParasite"/>
        </authorList>
    </citation>
    <scope>IDENTIFICATION</scope>
</reference>
<keyword evidence="1" id="KW-1185">Reference proteome</keyword>
<organism evidence="1 2">
    <name type="scientific">Romanomermis culicivorax</name>
    <name type="common">Nematode worm</name>
    <dbReference type="NCBI Taxonomy" id="13658"/>
    <lineage>
        <taxon>Eukaryota</taxon>
        <taxon>Metazoa</taxon>
        <taxon>Ecdysozoa</taxon>
        <taxon>Nematoda</taxon>
        <taxon>Enoplea</taxon>
        <taxon>Dorylaimia</taxon>
        <taxon>Mermithida</taxon>
        <taxon>Mermithoidea</taxon>
        <taxon>Mermithidae</taxon>
        <taxon>Romanomermis</taxon>
    </lineage>
</organism>
<evidence type="ECO:0000313" key="2">
    <source>
        <dbReference type="WBParaSite" id="nRc.2.0.1.t25343-RA"/>
    </source>
</evidence>
<name>A0A915JH10_ROMCU</name>
<protein>
    <submittedName>
        <fullName evidence="2">Uncharacterized protein</fullName>
    </submittedName>
</protein>
<dbReference type="WBParaSite" id="nRc.2.0.1.t25343-RA">
    <property type="protein sequence ID" value="nRc.2.0.1.t25343-RA"/>
    <property type="gene ID" value="nRc.2.0.1.g25343"/>
</dbReference>
<accession>A0A915JH10</accession>
<dbReference type="Proteomes" id="UP000887565">
    <property type="component" value="Unplaced"/>
</dbReference>
<dbReference type="AlphaFoldDB" id="A0A915JH10"/>
<proteinExistence type="predicted"/>
<evidence type="ECO:0000313" key="1">
    <source>
        <dbReference type="Proteomes" id="UP000887565"/>
    </source>
</evidence>